<accession>I4DLQ2</accession>
<organism evidence="1">
    <name type="scientific">Papilio xuthus</name>
    <name type="common">Asian swallowtail butterfly</name>
    <dbReference type="NCBI Taxonomy" id="66420"/>
    <lineage>
        <taxon>Eukaryota</taxon>
        <taxon>Metazoa</taxon>
        <taxon>Ecdysozoa</taxon>
        <taxon>Arthropoda</taxon>
        <taxon>Hexapoda</taxon>
        <taxon>Insecta</taxon>
        <taxon>Pterygota</taxon>
        <taxon>Neoptera</taxon>
        <taxon>Endopterygota</taxon>
        <taxon>Lepidoptera</taxon>
        <taxon>Glossata</taxon>
        <taxon>Ditrysia</taxon>
        <taxon>Papilionoidea</taxon>
        <taxon>Papilionidae</taxon>
        <taxon>Papilioninae</taxon>
        <taxon>Papilio</taxon>
    </lineage>
</organism>
<proteinExistence type="evidence at transcript level"/>
<protein>
    <submittedName>
        <fullName evidence="1">Uncharacterized protein</fullName>
    </submittedName>
</protein>
<sequence length="51" mass="5867">MCTFMRRSYGEGKHRDAICTYLRRNSMICVKSTNPHWASVVDYGLITLNLG</sequence>
<dbReference type="AlphaFoldDB" id="I4DLQ2"/>
<reference evidence="1" key="1">
    <citation type="journal article" date="2012" name="BMC Biol.">
        <title>Comprehensive microarray-based analysis for stage-specific larval camouflage pattern-associated genes in the swallowtail butterfly, Papilio xuthus.</title>
        <authorList>
            <person name="Futahashi R."/>
            <person name="Shirataki H."/>
            <person name="Narita T."/>
            <person name="Mita K."/>
            <person name="Fujiwara H."/>
        </authorList>
    </citation>
    <scope>NUCLEOTIDE SEQUENCE</scope>
    <source>
        <tissue evidence="1">Epidermis</tissue>
    </source>
</reference>
<evidence type="ECO:0000313" key="1">
    <source>
        <dbReference type="EMBL" id="BAM18842.1"/>
    </source>
</evidence>
<dbReference type="EMBL" id="AK402220">
    <property type="protein sequence ID" value="BAM18842.1"/>
    <property type="molecule type" value="mRNA"/>
</dbReference>
<name>I4DLQ2_PAPXU</name>